<proteinExistence type="predicted"/>
<name>A0ABS4EA07_9FIRM</name>
<reference evidence="1 2" key="1">
    <citation type="submission" date="2021-03" db="EMBL/GenBank/DDBJ databases">
        <title>Genomic Encyclopedia of Type Strains, Phase IV (KMG-IV): sequencing the most valuable type-strain genomes for metagenomic binning, comparative biology and taxonomic classification.</title>
        <authorList>
            <person name="Goeker M."/>
        </authorList>
    </citation>
    <scope>NUCLEOTIDE SEQUENCE [LARGE SCALE GENOMIC DNA]</scope>
    <source>
        <strain evidence="1 2">DSM 1289</strain>
    </source>
</reference>
<sequence>MKENNKLVSISLEELKEKNCLYIESIDKGFNNLKHHFIEGNDNELEEFLLQKINENGMGNTYVDFYYSRLNSKERNIVNSALSQDNIDYINKYMLEEDGIYFQMTPELFDITFKLSITEMLFSTFYFSKFPCTVWSNYNKKFIVFK</sequence>
<dbReference type="EMBL" id="JAGGJX010000001">
    <property type="protein sequence ID" value="MBP1854782.1"/>
    <property type="molecule type" value="Genomic_DNA"/>
</dbReference>
<keyword evidence="2" id="KW-1185">Reference proteome</keyword>
<dbReference type="Proteomes" id="UP000767291">
    <property type="component" value="Unassembled WGS sequence"/>
</dbReference>
<evidence type="ECO:0000313" key="2">
    <source>
        <dbReference type="Proteomes" id="UP000767291"/>
    </source>
</evidence>
<dbReference type="RefSeq" id="WP_209456238.1">
    <property type="nucleotide sequence ID" value="NZ_BAAACS010000013.1"/>
</dbReference>
<organism evidence="1 2">
    <name type="scientific">Metaclostridioides mangenotii</name>
    <dbReference type="NCBI Taxonomy" id="1540"/>
    <lineage>
        <taxon>Bacteria</taxon>
        <taxon>Bacillati</taxon>
        <taxon>Bacillota</taxon>
        <taxon>Clostridia</taxon>
        <taxon>Peptostreptococcales</taxon>
        <taxon>Peptostreptococcaceae</taxon>
        <taxon>Metaclostridioides</taxon>
    </lineage>
</organism>
<protein>
    <submittedName>
        <fullName evidence="1">Uncharacterized protein</fullName>
    </submittedName>
</protein>
<evidence type="ECO:0000313" key="1">
    <source>
        <dbReference type="EMBL" id="MBP1854782.1"/>
    </source>
</evidence>
<comment type="caution">
    <text evidence="1">The sequence shown here is derived from an EMBL/GenBank/DDBJ whole genome shotgun (WGS) entry which is preliminary data.</text>
</comment>
<gene>
    <name evidence="1" type="ORF">J2Z43_001172</name>
</gene>
<accession>A0ABS4EA07</accession>